<feature type="signal peptide" evidence="3">
    <location>
        <begin position="1"/>
        <end position="26"/>
    </location>
</feature>
<evidence type="ECO:0000313" key="6">
    <source>
        <dbReference type="EMBL" id="PTM56669.1"/>
    </source>
</evidence>
<dbReference type="Proteomes" id="UP000241639">
    <property type="component" value="Unassembled WGS sequence"/>
</dbReference>
<dbReference type="InterPro" id="IPR050570">
    <property type="entry name" value="Cell_wall_metabolism_enzyme"/>
</dbReference>
<dbReference type="Pfam" id="PF01551">
    <property type="entry name" value="Peptidase_M23"/>
    <property type="match status" value="1"/>
</dbReference>
<dbReference type="InterPro" id="IPR016047">
    <property type="entry name" value="M23ase_b-sheet_dom"/>
</dbReference>
<proteinExistence type="predicted"/>
<dbReference type="Pfam" id="PF24568">
    <property type="entry name" value="CC_PcsB"/>
    <property type="match status" value="1"/>
</dbReference>
<feature type="chain" id="PRO_5015501616" evidence="3">
    <location>
        <begin position="27"/>
        <end position="376"/>
    </location>
</feature>
<dbReference type="Gene3D" id="6.10.250.3150">
    <property type="match status" value="1"/>
</dbReference>
<dbReference type="InterPro" id="IPR057309">
    <property type="entry name" value="PcsB_CC"/>
</dbReference>
<feature type="coiled-coil region" evidence="2">
    <location>
        <begin position="29"/>
        <end position="109"/>
    </location>
</feature>
<dbReference type="GO" id="GO:0004222">
    <property type="term" value="F:metalloendopeptidase activity"/>
    <property type="evidence" value="ECO:0007669"/>
    <property type="project" value="TreeGrafter"/>
</dbReference>
<dbReference type="SUPFAM" id="SSF51261">
    <property type="entry name" value="Duplicated hybrid motif"/>
    <property type="match status" value="1"/>
</dbReference>
<evidence type="ECO:0000256" key="3">
    <source>
        <dbReference type="SAM" id="SignalP"/>
    </source>
</evidence>
<dbReference type="PANTHER" id="PTHR21666:SF289">
    <property type="entry name" value="L-ALA--D-GLU ENDOPEPTIDASE"/>
    <property type="match status" value="1"/>
</dbReference>
<evidence type="ECO:0000256" key="1">
    <source>
        <dbReference type="ARBA" id="ARBA00022729"/>
    </source>
</evidence>
<feature type="coiled-coil region" evidence="2">
    <location>
        <begin position="145"/>
        <end position="235"/>
    </location>
</feature>
<comment type="caution">
    <text evidence="6">The sequence shown here is derived from an EMBL/GenBank/DDBJ whole genome shotgun (WGS) entry which is preliminary data.</text>
</comment>
<dbReference type="RefSeq" id="WP_170105578.1">
    <property type="nucleotide sequence ID" value="NZ_PZZP01000002.1"/>
</dbReference>
<protein>
    <submittedName>
        <fullName evidence="6">Septal ring factor EnvC (AmiA/AmiB activator)</fullName>
    </submittedName>
</protein>
<evidence type="ECO:0000259" key="5">
    <source>
        <dbReference type="Pfam" id="PF24568"/>
    </source>
</evidence>
<reference evidence="6 7" key="1">
    <citation type="submission" date="2018-04" db="EMBL/GenBank/DDBJ databases">
        <title>Genomic Encyclopedia of Archaeal and Bacterial Type Strains, Phase II (KMG-II): from individual species to whole genera.</title>
        <authorList>
            <person name="Goeker M."/>
        </authorList>
    </citation>
    <scope>NUCLEOTIDE SEQUENCE [LARGE SCALE GENOMIC DNA]</scope>
    <source>
        <strain evidence="6 7">DSM 45169</strain>
    </source>
</reference>
<accession>A0A2T4Z453</accession>
<evidence type="ECO:0000259" key="4">
    <source>
        <dbReference type="Pfam" id="PF01551"/>
    </source>
</evidence>
<dbReference type="PANTHER" id="PTHR21666">
    <property type="entry name" value="PEPTIDASE-RELATED"/>
    <property type="match status" value="1"/>
</dbReference>
<keyword evidence="1 3" id="KW-0732">Signal</keyword>
<keyword evidence="7" id="KW-1185">Reference proteome</keyword>
<feature type="domain" description="Peptidoglycan hydrolase PcsB coiled-coil" evidence="5">
    <location>
        <begin position="93"/>
        <end position="164"/>
    </location>
</feature>
<dbReference type="EMBL" id="PZZP01000002">
    <property type="protein sequence ID" value="PTM56669.1"/>
    <property type="molecule type" value="Genomic_DNA"/>
</dbReference>
<dbReference type="InterPro" id="IPR011055">
    <property type="entry name" value="Dup_hybrid_motif"/>
</dbReference>
<organism evidence="6 7">
    <name type="scientific">Desmospora activa DSM 45169</name>
    <dbReference type="NCBI Taxonomy" id="1121389"/>
    <lineage>
        <taxon>Bacteria</taxon>
        <taxon>Bacillati</taxon>
        <taxon>Bacillota</taxon>
        <taxon>Bacilli</taxon>
        <taxon>Bacillales</taxon>
        <taxon>Thermoactinomycetaceae</taxon>
        <taxon>Desmospora</taxon>
    </lineage>
</organism>
<evidence type="ECO:0000256" key="2">
    <source>
        <dbReference type="SAM" id="Coils"/>
    </source>
</evidence>
<dbReference type="AlphaFoldDB" id="A0A2T4Z453"/>
<dbReference type="Gene3D" id="2.70.70.10">
    <property type="entry name" value="Glucose Permease (Domain IIA)"/>
    <property type="match status" value="1"/>
</dbReference>
<keyword evidence="2" id="KW-0175">Coiled coil</keyword>
<name>A0A2T4Z453_9BACL</name>
<sequence length="376" mass="43536">MKRKWLVGLTALSLAMTLLMPGPVFADEIDKKKEDIKERDKEIQQLEKEKEEKEQDLQSVLTDLEKRKKELTRLNQEVYDTEQQLKQKEKDLEETEKQLEERQRQFKQRVRTIYQQGEMFYLEALIQSQSVDEFVSKLDFIRQVAKQDRNLIDGYEQDRKTLTQQKKEIEELLAEQKEKSRQAQSLHDNLTAEYKKYEKELSKLAKEQENLEEINENEREKVRELVRKRQLERQRKEPSSAKYDGGKFLWPVKGAPVTSTYGMRYHPVRKENRMHTGIDLAAPIGTPIQAAAAGNVIEARPAPGYGYIIVIDHGGGLSTLYAHMYTQGVKVKVGQQVSKGDVIAEVGNNGWSTGPHLHLEVLKNGNHTNPMPYFKG</sequence>
<feature type="domain" description="M23ase beta-sheet core" evidence="4">
    <location>
        <begin position="273"/>
        <end position="370"/>
    </location>
</feature>
<evidence type="ECO:0000313" key="7">
    <source>
        <dbReference type="Proteomes" id="UP000241639"/>
    </source>
</evidence>
<dbReference type="CDD" id="cd12797">
    <property type="entry name" value="M23_peptidase"/>
    <property type="match status" value="1"/>
</dbReference>
<gene>
    <name evidence="6" type="ORF">C8J48_2994</name>
</gene>